<proteinExistence type="predicted"/>
<dbReference type="InterPro" id="IPR018712">
    <property type="entry name" value="Tle1-like_cat"/>
</dbReference>
<evidence type="ECO:0000313" key="3">
    <source>
        <dbReference type="Proteomes" id="UP000659047"/>
    </source>
</evidence>
<organism evidence="2 3">
    <name type="scientific">Tenebrionibacter intestinalis</name>
    <dbReference type="NCBI Taxonomy" id="2799638"/>
    <lineage>
        <taxon>Bacteria</taxon>
        <taxon>Pseudomonadati</taxon>
        <taxon>Pseudomonadota</taxon>
        <taxon>Gammaproteobacteria</taxon>
        <taxon>Enterobacterales</taxon>
        <taxon>Enterobacteriaceae</taxon>
        <taxon>Tenebrionibacter/Tenebrionicola group</taxon>
        <taxon>Tenebrionibacter</taxon>
    </lineage>
</organism>
<dbReference type="RefSeq" id="WP_238713888.1">
    <property type="nucleotide sequence ID" value="NZ_JAEPBH010000023.1"/>
</dbReference>
<protein>
    <submittedName>
        <fullName evidence="2">DUF2235 domain-containing protein</fullName>
    </submittedName>
</protein>
<dbReference type="AlphaFoldDB" id="A0A8K0V293"/>
<dbReference type="EMBL" id="JAEPBH010000023">
    <property type="protein sequence ID" value="MBK4715673.1"/>
    <property type="molecule type" value="Genomic_DNA"/>
</dbReference>
<evidence type="ECO:0000259" key="1">
    <source>
        <dbReference type="Pfam" id="PF09994"/>
    </source>
</evidence>
<gene>
    <name evidence="2" type="ORF">JJB97_10080</name>
</gene>
<comment type="caution">
    <text evidence="2">The sequence shown here is derived from an EMBL/GenBank/DDBJ whole genome shotgun (WGS) entry which is preliminary data.</text>
</comment>
<evidence type="ECO:0000313" key="2">
    <source>
        <dbReference type="EMBL" id="MBK4715673.1"/>
    </source>
</evidence>
<keyword evidence="3" id="KW-1185">Reference proteome</keyword>
<accession>A0A8K0V293</accession>
<sequence length="508" mass="56069">MKSESINATAAGTENMTQPKQAIILTIGIFFDGTGQNSSDGGYHQVNYTDTRNRMRELSSDQHLLPAHGFIGRAAVSSLNAQTNIYKLYTLYRQDIAPDSGSGQYALYIEGVGTEDGAHDNIYGIVTGRGDTGVVKKTDKAVAALAGCIRDYLGRLDVTHHCIIQNIQFDIFGFSRGAAAARHFANRVFSQDPAIIAALQPVLTKRVSQGALEVKTRFLGLFDTVAAICTPINGLNPHNADTGEVNLKLRPGVAQKVFHITAQHECRFNFALNSVKPAWPELALPGVHSDIGGGYNTCEYERYFVTRPEYETVPLSTPDSGTRIYQKTCEQLSAMAAYPAIAPLLQTAGVTVESWHDARMPADRYGARQKRSGAAAVIERPTYNDWSKVVLRVMVDAAQDAGVEFYPCDSAVPGIAFQSELQRFCEKAILMGRAIRTGLQVDGFTDEEIHRLAEKYIHCSANWNCVEKDDQGRLRGAVRPAKWINFINRPDERWRRAVYDMDGKKVQI</sequence>
<feature type="domain" description="T6SS Phospholipase effector Tle1-like catalytic" evidence="1">
    <location>
        <begin position="211"/>
        <end position="299"/>
    </location>
</feature>
<dbReference type="PANTHER" id="PTHR33840:SF1">
    <property type="entry name" value="TLE1 PHOSPHOLIPASE DOMAIN-CONTAINING PROTEIN"/>
    <property type="match status" value="1"/>
</dbReference>
<dbReference type="PANTHER" id="PTHR33840">
    <property type="match status" value="1"/>
</dbReference>
<name>A0A8K0V293_9ENTR</name>
<dbReference type="Pfam" id="PF09994">
    <property type="entry name" value="T6SS_Tle1-like_cat"/>
    <property type="match status" value="1"/>
</dbReference>
<dbReference type="Proteomes" id="UP000659047">
    <property type="component" value="Unassembled WGS sequence"/>
</dbReference>
<reference evidence="2" key="1">
    <citation type="submission" date="2021-01" db="EMBL/GenBank/DDBJ databases">
        <title>Intestinitalea alba gen. nov., sp. nov., a novel genus of the family Enterobacteriaceae, isolated from the gut of the plastic-eating mealworm Tenebrio molitor L.</title>
        <authorList>
            <person name="Yang Y."/>
        </authorList>
    </citation>
    <scope>NUCLEOTIDE SEQUENCE</scope>
    <source>
        <strain evidence="2">BIT-L3</strain>
    </source>
</reference>